<comment type="caution">
    <text evidence="2">The sequence shown here is derived from an EMBL/GenBank/DDBJ whole genome shotgun (WGS) entry which is preliminary data.</text>
</comment>
<evidence type="ECO:0000256" key="1">
    <source>
        <dbReference type="SAM" id="Phobius"/>
    </source>
</evidence>
<reference evidence="2" key="1">
    <citation type="submission" date="2022-08" db="EMBL/GenBank/DDBJ databases">
        <authorList>
            <person name="Gutierrez-Valencia J."/>
        </authorList>
    </citation>
    <scope>NUCLEOTIDE SEQUENCE</scope>
</reference>
<keyword evidence="3" id="KW-1185">Reference proteome</keyword>
<keyword evidence="1" id="KW-0472">Membrane</keyword>
<dbReference type="EMBL" id="CAMGYJ010000002">
    <property type="protein sequence ID" value="CAI0382999.1"/>
    <property type="molecule type" value="Genomic_DNA"/>
</dbReference>
<dbReference type="AlphaFoldDB" id="A0AAV0HDG3"/>
<dbReference type="Proteomes" id="UP001154282">
    <property type="component" value="Unassembled WGS sequence"/>
</dbReference>
<protein>
    <submittedName>
        <fullName evidence="2">Uncharacterized protein</fullName>
    </submittedName>
</protein>
<evidence type="ECO:0000313" key="3">
    <source>
        <dbReference type="Proteomes" id="UP001154282"/>
    </source>
</evidence>
<evidence type="ECO:0000313" key="2">
    <source>
        <dbReference type="EMBL" id="CAI0382999.1"/>
    </source>
</evidence>
<keyword evidence="1" id="KW-1133">Transmembrane helix</keyword>
<organism evidence="2 3">
    <name type="scientific">Linum tenue</name>
    <dbReference type="NCBI Taxonomy" id="586396"/>
    <lineage>
        <taxon>Eukaryota</taxon>
        <taxon>Viridiplantae</taxon>
        <taxon>Streptophyta</taxon>
        <taxon>Embryophyta</taxon>
        <taxon>Tracheophyta</taxon>
        <taxon>Spermatophyta</taxon>
        <taxon>Magnoliopsida</taxon>
        <taxon>eudicotyledons</taxon>
        <taxon>Gunneridae</taxon>
        <taxon>Pentapetalae</taxon>
        <taxon>rosids</taxon>
        <taxon>fabids</taxon>
        <taxon>Malpighiales</taxon>
        <taxon>Linaceae</taxon>
        <taxon>Linum</taxon>
    </lineage>
</organism>
<feature type="transmembrane region" description="Helical" evidence="1">
    <location>
        <begin position="180"/>
        <end position="198"/>
    </location>
</feature>
<feature type="transmembrane region" description="Helical" evidence="1">
    <location>
        <begin position="154"/>
        <end position="174"/>
    </location>
</feature>
<proteinExistence type="predicted"/>
<accession>A0AAV0HDG3</accession>
<keyword evidence="1" id="KW-0812">Transmembrane</keyword>
<gene>
    <name evidence="2" type="ORF">LITE_LOCUS3814</name>
</gene>
<name>A0AAV0HDG3_9ROSI</name>
<sequence length="199" mass="23761">MKTAVASLPAGRIFHIPVLEINESPCLSTAPRKQQQHTRLRWKGRAIFYHPEDTYQRFVMSVEDQEVYDKINKQLHNDLMEICRKLSQTTRRRRQLILQDKRRRRRSVVEGKSSTGVEMEFAMLLGKRSRLMRHIHLHRKRLGRTYFQTQRKLCMLYLGGELFIIDVMELYICIYTPNFLQMYLLVRVLCICMALIVVF</sequence>